<dbReference type="SUPFAM" id="SSF52540">
    <property type="entry name" value="P-loop containing nucleoside triphosphate hydrolases"/>
    <property type="match status" value="3"/>
</dbReference>
<evidence type="ECO:0000256" key="2">
    <source>
        <dbReference type="ARBA" id="ARBA00022475"/>
    </source>
</evidence>
<dbReference type="InterPro" id="IPR002543">
    <property type="entry name" value="FtsK_dom"/>
</dbReference>
<accession>A0A1N7JAF7</accession>
<dbReference type="GO" id="GO:0003677">
    <property type="term" value="F:DNA binding"/>
    <property type="evidence" value="ECO:0007669"/>
    <property type="project" value="InterPro"/>
</dbReference>
<feature type="transmembrane region" description="Helical" evidence="11">
    <location>
        <begin position="49"/>
        <end position="68"/>
    </location>
</feature>
<dbReference type="Gene3D" id="3.40.50.300">
    <property type="entry name" value="P-loop containing nucleotide triphosphate hydrolases"/>
    <property type="match status" value="3"/>
</dbReference>
<dbReference type="InterPro" id="IPR023836">
    <property type="entry name" value="EccCa-like_Actinobacteria"/>
</dbReference>
<evidence type="ECO:0000256" key="9">
    <source>
        <dbReference type="PROSITE-ProRule" id="PRU00289"/>
    </source>
</evidence>
<dbReference type="NCBIfam" id="TIGR03924">
    <property type="entry name" value="T7SS_EccC_a"/>
    <property type="match status" value="1"/>
</dbReference>
<evidence type="ECO:0000256" key="7">
    <source>
        <dbReference type="ARBA" id="ARBA00022989"/>
    </source>
</evidence>
<keyword evidence="3 11" id="KW-0812">Transmembrane</keyword>
<reference evidence="14" key="1">
    <citation type="submission" date="2017-01" db="EMBL/GenBank/DDBJ databases">
        <authorList>
            <person name="Varghese N."/>
            <person name="Submissions S."/>
        </authorList>
    </citation>
    <scope>NUCLEOTIDE SEQUENCE [LARGE SCALE GENOMIC DNA]</scope>
    <source>
        <strain evidence="14">DSM 44531</strain>
    </source>
</reference>
<dbReference type="NCBIfam" id="TIGR03925">
    <property type="entry name" value="T7SS_EccC_b"/>
    <property type="match status" value="1"/>
</dbReference>
<dbReference type="InterPro" id="IPR023837">
    <property type="entry name" value="EccCb-like_Actinobacteria"/>
</dbReference>
<dbReference type="Pfam" id="PF01580">
    <property type="entry name" value="FtsK_SpoIIIE"/>
    <property type="match status" value="2"/>
</dbReference>
<keyword evidence="7 11" id="KW-1133">Transmembrane helix</keyword>
<evidence type="ECO:0000313" key="13">
    <source>
        <dbReference type="EMBL" id="SIS46343.1"/>
    </source>
</evidence>
<evidence type="ECO:0000256" key="4">
    <source>
        <dbReference type="ARBA" id="ARBA00022737"/>
    </source>
</evidence>
<proteinExistence type="predicted"/>
<organism evidence="13 14">
    <name type="scientific">Corynebacterium appendicis CIP 107643</name>
    <dbReference type="NCBI Taxonomy" id="1161099"/>
    <lineage>
        <taxon>Bacteria</taxon>
        <taxon>Bacillati</taxon>
        <taxon>Actinomycetota</taxon>
        <taxon>Actinomycetes</taxon>
        <taxon>Mycobacteriales</taxon>
        <taxon>Corynebacteriaceae</taxon>
        <taxon>Corynebacterium</taxon>
    </lineage>
</organism>
<feature type="domain" description="FtsK" evidence="12">
    <location>
        <begin position="403"/>
        <end position="604"/>
    </location>
</feature>
<dbReference type="OrthoDB" id="9807790at2"/>
<feature type="region of interest" description="Disordered" evidence="10">
    <location>
        <begin position="1"/>
        <end position="38"/>
    </location>
</feature>
<keyword evidence="8 11" id="KW-0472">Membrane</keyword>
<evidence type="ECO:0000313" key="14">
    <source>
        <dbReference type="Proteomes" id="UP000186292"/>
    </source>
</evidence>
<dbReference type="STRING" id="1161099.SAMN05444817_10567"/>
<dbReference type="GO" id="GO:0005524">
    <property type="term" value="F:ATP binding"/>
    <property type="evidence" value="ECO:0007669"/>
    <property type="project" value="UniProtKB-UniRule"/>
</dbReference>
<evidence type="ECO:0000256" key="6">
    <source>
        <dbReference type="ARBA" id="ARBA00022840"/>
    </source>
</evidence>
<evidence type="ECO:0000256" key="11">
    <source>
        <dbReference type="SAM" id="Phobius"/>
    </source>
</evidence>
<dbReference type="PROSITE" id="PS50901">
    <property type="entry name" value="FTSK"/>
    <property type="match status" value="3"/>
</dbReference>
<dbReference type="InterPro" id="IPR050206">
    <property type="entry name" value="FtsK/SpoIIIE/SftA"/>
</dbReference>
<evidence type="ECO:0000256" key="5">
    <source>
        <dbReference type="ARBA" id="ARBA00022741"/>
    </source>
</evidence>
<evidence type="ECO:0000256" key="10">
    <source>
        <dbReference type="SAM" id="MobiDB-lite"/>
    </source>
</evidence>
<dbReference type="Proteomes" id="UP000186292">
    <property type="component" value="Unassembled WGS sequence"/>
</dbReference>
<evidence type="ECO:0000256" key="3">
    <source>
        <dbReference type="ARBA" id="ARBA00022692"/>
    </source>
</evidence>
<keyword evidence="2" id="KW-1003">Cell membrane</keyword>
<keyword evidence="4" id="KW-0677">Repeat</keyword>
<feature type="domain" description="FtsK" evidence="12">
    <location>
        <begin position="981"/>
        <end position="1170"/>
    </location>
</feature>
<dbReference type="SMART" id="SM00382">
    <property type="entry name" value="AAA"/>
    <property type="match status" value="3"/>
</dbReference>
<keyword evidence="14" id="KW-1185">Reference proteome</keyword>
<sequence length="1214" mass="128863">MLGLDNDPVQAPPAPGTAAEAAPPLPTGQLEAESVPQAVRKPPEPLMRIIMPVVMVAAIGAMVAIFALSGRGISPMMMVFPLMMIMGLLTTLNPPEKAGDIDESRRVYLRHLDALAARARGNAAQQRQHVEYFHPHPEHLVNAVDAERVWERTSTDPRAFEVRVGTGKSSLCTPVEVADPGSPEDLDPVCAVSLRRTVAAVSVVPHMPIVIQLKAFPLLTLAGPRAHETARSIVAQLAFFHGPEAVGLEINIAGLEVAKWLPHTREPGDTDFTVAVVDANSPKAVAYGEADCVIAVSEDPDAFVHDDALHLLCGDDIEAVTTSGVERLGTADPFSVGAAEFIYRNLAFYRRPDNGSGNTSRGGGLLDLLGIDDIDHLAGPSMWPGREGSRQRLTVPIGVDPDGAPVYLDLKESAHGGMGPHGLCIGATGSGKSELLRTLVVALAATHSPDELNLVLVDFKGGATFLGCEGLPHTSAVITNLEDEAVLVERMYDAISGEMNRRQGLLRAAGNFANITDYNAARESTRPDLDPLPSLVIVVDEFSELLGQHPNFADLFVAVGRLGRSLGVHLLLASQRLEEGKLRGLDSHLSYRIGLRTFSAAESRQVLGVADAYELPADPGAGYIKTASTQLTRFKASYVSGPLMRPVETSSPRLAPQVRLFEGWDDIDEPAAAPSIPDPSTTLLAEVVAAAQQTASARGQSAHTVWLPPLPSRVGLPAVCEEIGELKASIGLIDDPYHQRQHPLTIDLGVSGGHVALAGGPQTGKSMAVWTIVSSLAATHTTEQIGFYVIDAGGGDSEVLETLPHVAGVAGRNDEEKVRRVVDEVLGIVDRRRAFPARTVLVVDGWHSLTAADSKLEDVKDALASIAAEGPAAGVHLVVTTQRWNAIRPNVRDLIGTRVELKLTEPMDSLLDRKLQEKLPVAPGRGITAAGKSMLVAATSKEDIAHIAAQAAGQTPVPELKVLPTRIAVDELVPLVPAERRGRIVLGIGGRDVGPVTHDRQHLLAVGASGSGKSTLVETAIGALSAMPRERARMVLIDPRRTHLVHADHPMVAAYGGSTDAAKAAVTDTATTLTSRLPGPGITAEQLAARSWWDGPDIYVVIDDLELVGDDNLRPLVPLIPHAHDIGLHIIAARKFGGTGRALLAPFLSTLKDQLPDVVLFSGTKDEGALFGVRPLPLRPGRGIFVRDNEQFGPIHIAHNALIDASAPTPEETP</sequence>
<dbReference type="RefSeq" id="WP_076599153.1">
    <property type="nucleotide sequence ID" value="NZ_CP046976.1"/>
</dbReference>
<evidence type="ECO:0000256" key="8">
    <source>
        <dbReference type="ARBA" id="ARBA00023136"/>
    </source>
</evidence>
<gene>
    <name evidence="13" type="ORF">SAMN05444817_10567</name>
</gene>
<keyword evidence="6 9" id="KW-0067">ATP-binding</keyword>
<dbReference type="AlphaFoldDB" id="A0A1N7JAF7"/>
<evidence type="ECO:0000259" key="12">
    <source>
        <dbReference type="PROSITE" id="PS50901"/>
    </source>
</evidence>
<dbReference type="InterPro" id="IPR003593">
    <property type="entry name" value="AAA+_ATPase"/>
</dbReference>
<dbReference type="PANTHER" id="PTHR22683:SF1">
    <property type="entry name" value="TYPE VII SECRETION SYSTEM PROTEIN ESSC"/>
    <property type="match status" value="1"/>
</dbReference>
<dbReference type="EMBL" id="FTOF01000005">
    <property type="protein sequence ID" value="SIS46343.1"/>
    <property type="molecule type" value="Genomic_DNA"/>
</dbReference>
<keyword evidence="5 9" id="KW-0547">Nucleotide-binding</keyword>
<comment type="subcellular location">
    <subcellularLocation>
        <location evidence="1">Cell membrane</location>
        <topology evidence="1">Multi-pass membrane protein</topology>
    </subcellularLocation>
</comment>
<name>A0A1N7JAF7_9CORY</name>
<feature type="domain" description="FtsK" evidence="12">
    <location>
        <begin position="741"/>
        <end position="910"/>
    </location>
</feature>
<feature type="binding site" evidence="9">
    <location>
        <begin position="426"/>
        <end position="433"/>
    </location>
    <ligand>
        <name>ATP</name>
        <dbReference type="ChEBI" id="CHEBI:30616"/>
    </ligand>
</feature>
<dbReference type="GO" id="GO:0005886">
    <property type="term" value="C:plasma membrane"/>
    <property type="evidence" value="ECO:0007669"/>
    <property type="project" value="UniProtKB-SubCell"/>
</dbReference>
<feature type="binding site" evidence="9">
    <location>
        <begin position="759"/>
        <end position="766"/>
    </location>
    <ligand>
        <name>ATP</name>
        <dbReference type="ChEBI" id="CHEBI:30616"/>
    </ligand>
</feature>
<feature type="binding site" evidence="9">
    <location>
        <begin position="1007"/>
        <end position="1014"/>
    </location>
    <ligand>
        <name>ATP</name>
        <dbReference type="ChEBI" id="CHEBI:30616"/>
    </ligand>
</feature>
<protein>
    <submittedName>
        <fullName evidence="13">DNA segregation ATPase FtsK/SpoIIIE, S-DNA-T family</fullName>
    </submittedName>
</protein>
<dbReference type="PANTHER" id="PTHR22683">
    <property type="entry name" value="SPORULATION PROTEIN RELATED"/>
    <property type="match status" value="1"/>
</dbReference>
<evidence type="ECO:0000256" key="1">
    <source>
        <dbReference type="ARBA" id="ARBA00004651"/>
    </source>
</evidence>
<dbReference type="InterPro" id="IPR027417">
    <property type="entry name" value="P-loop_NTPase"/>
</dbReference>